<organism evidence="5 6">
    <name type="scientific">Filibacter tadaridae</name>
    <dbReference type="NCBI Taxonomy" id="2483811"/>
    <lineage>
        <taxon>Bacteria</taxon>
        <taxon>Bacillati</taxon>
        <taxon>Bacillota</taxon>
        <taxon>Bacilli</taxon>
        <taxon>Bacillales</taxon>
        <taxon>Caryophanaceae</taxon>
        <taxon>Filibacter</taxon>
    </lineage>
</organism>
<evidence type="ECO:0000259" key="3">
    <source>
        <dbReference type="Pfam" id="PF19289"/>
    </source>
</evidence>
<dbReference type="AlphaFoldDB" id="A0A3P5WPZ9"/>
<dbReference type="GO" id="GO:0008237">
    <property type="term" value="F:metallopeptidase activity"/>
    <property type="evidence" value="ECO:0007669"/>
    <property type="project" value="InterPro"/>
</dbReference>
<dbReference type="InterPro" id="IPR047657">
    <property type="entry name" value="PmbA"/>
</dbReference>
<evidence type="ECO:0000259" key="2">
    <source>
        <dbReference type="Pfam" id="PF01523"/>
    </source>
</evidence>
<sequence length="447" mass="48780">MDIIEFQEQLLVEANASGFKEAEVYYERSESFRCTIFEGEIDSYETSEEGGLGLRGMYDGKMGYAYTEKIEKESIPFLIDSAKANAAVLDEDDGTTIFEESQTYADQSFYSDTLANVEIPEKIDLITAIEKKVREYDPRIVTLDYCMLQNFTAERIMANSKKLSLNEKINGLIIYISVVVKDGEEMKTGSCIKMTRDFASLDADEIAKEAAEEALSNLGEQSIPAGKYPVIMRYDASASLLAAFTPIFSAENTQKDQSKLKGKVGEEIAAAAFTLLDDPFHPEAVVGSNFDGEGVATKKQEVISKGTLKTLLHNRKTAQKEGVETTGHAHKASYKSTLTVAPQNMYIAPGEKSDADLIASIKDGVLITDLSGLHSGASTISGDFSLAATGFHIKDGQIASSVKQMTIAGNFFDYMKDIEEVGSELHFLPGGYGSPSLRVKELSVTVD</sequence>
<dbReference type="Pfam" id="PF19289">
    <property type="entry name" value="PmbA_TldD_3rd"/>
    <property type="match status" value="1"/>
</dbReference>
<gene>
    <name evidence="5" type="ORF">FILTAD_00615</name>
</gene>
<dbReference type="PANTHER" id="PTHR43421:SF1">
    <property type="entry name" value="METALLOPROTEASE PMBA"/>
    <property type="match status" value="1"/>
</dbReference>
<dbReference type="Pfam" id="PF19290">
    <property type="entry name" value="PmbA_TldD_2nd"/>
    <property type="match status" value="1"/>
</dbReference>
<dbReference type="RefSeq" id="WP_124069056.1">
    <property type="nucleotide sequence ID" value="NZ_CBCRXF010000007.1"/>
</dbReference>
<evidence type="ECO:0000259" key="4">
    <source>
        <dbReference type="Pfam" id="PF19290"/>
    </source>
</evidence>
<comment type="similarity">
    <text evidence="1">Belongs to the peptidase U62 family.</text>
</comment>
<accession>A0A3P5WPZ9</accession>
<dbReference type="InterPro" id="IPR035068">
    <property type="entry name" value="TldD/PmbA_N"/>
</dbReference>
<feature type="domain" description="Metalloprotease TldD/E N-terminal" evidence="2">
    <location>
        <begin position="22"/>
        <end position="86"/>
    </location>
</feature>
<dbReference type="InterPro" id="IPR036059">
    <property type="entry name" value="TldD/PmbA_sf"/>
</dbReference>
<dbReference type="Pfam" id="PF01523">
    <property type="entry name" value="PmbA_TldD_1st"/>
    <property type="match status" value="1"/>
</dbReference>
<dbReference type="InterPro" id="IPR045569">
    <property type="entry name" value="Metalloprtase-TldD/E_C"/>
</dbReference>
<dbReference type="Gene3D" id="3.30.2290.10">
    <property type="entry name" value="PmbA/TldD superfamily"/>
    <property type="match status" value="1"/>
</dbReference>
<feature type="domain" description="Metalloprotease TldD/E central" evidence="4">
    <location>
        <begin position="114"/>
        <end position="218"/>
    </location>
</feature>
<dbReference type="OrthoDB" id="9803618at2"/>
<dbReference type="InterPro" id="IPR002510">
    <property type="entry name" value="Metalloprtase-TldD/E_N"/>
</dbReference>
<dbReference type="GO" id="GO:0005829">
    <property type="term" value="C:cytosol"/>
    <property type="evidence" value="ECO:0007669"/>
    <property type="project" value="TreeGrafter"/>
</dbReference>
<dbReference type="InterPro" id="IPR045570">
    <property type="entry name" value="Metalloprtase-TldD/E_cen_dom"/>
</dbReference>
<dbReference type="GO" id="GO:0006508">
    <property type="term" value="P:proteolysis"/>
    <property type="evidence" value="ECO:0007669"/>
    <property type="project" value="InterPro"/>
</dbReference>
<evidence type="ECO:0000256" key="1">
    <source>
        <dbReference type="ARBA" id="ARBA00005836"/>
    </source>
</evidence>
<keyword evidence="6" id="KW-1185">Reference proteome</keyword>
<proteinExistence type="inferred from homology"/>
<name>A0A3P5WPZ9_9BACL</name>
<dbReference type="EMBL" id="UXAV01000020">
    <property type="protein sequence ID" value="VDC21611.1"/>
    <property type="molecule type" value="Genomic_DNA"/>
</dbReference>
<evidence type="ECO:0000313" key="6">
    <source>
        <dbReference type="Proteomes" id="UP000270468"/>
    </source>
</evidence>
<evidence type="ECO:0000313" key="5">
    <source>
        <dbReference type="EMBL" id="VDC21611.1"/>
    </source>
</evidence>
<feature type="domain" description="Metalloprotease TldD/E C-terminal" evidence="3">
    <location>
        <begin position="226"/>
        <end position="445"/>
    </location>
</feature>
<protein>
    <submittedName>
        <fullName evidence="5">Peptidase PmbA</fullName>
    </submittedName>
</protein>
<dbReference type="SUPFAM" id="SSF111283">
    <property type="entry name" value="Putative modulator of DNA gyrase, PmbA/TldD"/>
    <property type="match status" value="1"/>
</dbReference>
<reference evidence="5 6" key="1">
    <citation type="submission" date="2018-11" db="EMBL/GenBank/DDBJ databases">
        <authorList>
            <person name="Criscuolo A."/>
        </authorList>
    </citation>
    <scope>NUCLEOTIDE SEQUENCE [LARGE SCALE GENOMIC DNA]</scope>
    <source>
        <strain evidence="5">ATB-66</strain>
    </source>
</reference>
<dbReference type="PANTHER" id="PTHR43421">
    <property type="entry name" value="METALLOPROTEASE PMBA"/>
    <property type="match status" value="1"/>
</dbReference>
<dbReference type="Proteomes" id="UP000270468">
    <property type="component" value="Unassembled WGS sequence"/>
</dbReference>